<protein>
    <submittedName>
        <fullName evidence="1">Uncharacterized protein</fullName>
    </submittedName>
</protein>
<reference evidence="1" key="1">
    <citation type="submission" date="2018-02" db="EMBL/GenBank/DDBJ databases">
        <title>Rhizophora mucronata_Transcriptome.</title>
        <authorList>
            <person name="Meera S.P."/>
            <person name="Sreeshan A."/>
            <person name="Augustine A."/>
        </authorList>
    </citation>
    <scope>NUCLEOTIDE SEQUENCE</scope>
    <source>
        <tissue evidence="1">Leaf</tissue>
    </source>
</reference>
<sequence length="63" mass="7309">MVEIKKQKQYVSIAAVQVDHILLHFLFPFEPLLPVECLIRYHHRLFSSNASNQLLGFALPFVT</sequence>
<dbReference type="EMBL" id="GGEC01086125">
    <property type="protein sequence ID" value="MBX66609.1"/>
    <property type="molecule type" value="Transcribed_RNA"/>
</dbReference>
<name>A0A2P2QHZ2_RHIMU</name>
<dbReference type="AlphaFoldDB" id="A0A2P2QHZ2"/>
<evidence type="ECO:0000313" key="1">
    <source>
        <dbReference type="EMBL" id="MBX66609.1"/>
    </source>
</evidence>
<proteinExistence type="predicted"/>
<organism evidence="1">
    <name type="scientific">Rhizophora mucronata</name>
    <name type="common">Asiatic mangrove</name>
    <dbReference type="NCBI Taxonomy" id="61149"/>
    <lineage>
        <taxon>Eukaryota</taxon>
        <taxon>Viridiplantae</taxon>
        <taxon>Streptophyta</taxon>
        <taxon>Embryophyta</taxon>
        <taxon>Tracheophyta</taxon>
        <taxon>Spermatophyta</taxon>
        <taxon>Magnoliopsida</taxon>
        <taxon>eudicotyledons</taxon>
        <taxon>Gunneridae</taxon>
        <taxon>Pentapetalae</taxon>
        <taxon>rosids</taxon>
        <taxon>fabids</taxon>
        <taxon>Malpighiales</taxon>
        <taxon>Rhizophoraceae</taxon>
        <taxon>Rhizophora</taxon>
    </lineage>
</organism>
<accession>A0A2P2QHZ2</accession>